<keyword evidence="2" id="KW-1185">Reference proteome</keyword>
<comment type="caution">
    <text evidence="1">The sequence shown here is derived from an EMBL/GenBank/DDBJ whole genome shotgun (WGS) entry which is preliminary data.</text>
</comment>
<evidence type="ECO:0000313" key="1">
    <source>
        <dbReference type="EMBL" id="MBE1598625.1"/>
    </source>
</evidence>
<proteinExistence type="predicted"/>
<gene>
    <name evidence="1" type="ORF">H4687_004754</name>
</gene>
<dbReference type="AlphaFoldDB" id="A0A8I0TR53"/>
<evidence type="ECO:0000313" key="2">
    <source>
        <dbReference type="Proteomes" id="UP000629287"/>
    </source>
</evidence>
<dbReference type="RefSeq" id="WP_046919017.1">
    <property type="nucleotide sequence ID" value="NZ_JADBGF010000001.1"/>
</dbReference>
<protein>
    <submittedName>
        <fullName evidence="1">Uncharacterized protein</fullName>
    </submittedName>
</protein>
<dbReference type="GeneID" id="86829317"/>
<dbReference type="Proteomes" id="UP000629287">
    <property type="component" value="Unassembled WGS sequence"/>
</dbReference>
<organism evidence="1 2">
    <name type="scientific">Streptomyces stelliscabiei</name>
    <dbReference type="NCBI Taxonomy" id="146820"/>
    <lineage>
        <taxon>Bacteria</taxon>
        <taxon>Bacillati</taxon>
        <taxon>Actinomycetota</taxon>
        <taxon>Actinomycetes</taxon>
        <taxon>Kitasatosporales</taxon>
        <taxon>Streptomycetaceae</taxon>
        <taxon>Streptomyces</taxon>
    </lineage>
</organism>
<sequence>MPDAAGDGDDYRVVVGEESFDWRELADADLPEALGMLAKLLEPLADGRKAAFMNAAYDVECRPSVSLIDALYSPDGGLPRDVRARLQTLLGKCKRLDPDEADLPQPVRVADGPWREPSWGTAHALARAAEGRAMSCLLAPYAEEPDWPSGWVTFTRTTETGQDEVKAHVLRSPKDAPDFWRGVFTHEPVSAEHFFTLTEDAFPRLLFAETLRLHHFKGSYAEVLPWLVKLLGALNDHFARTLADCCGDQNQVMARFSALGLDISPESSNTKKNAKAWEQRKVVHGDAVYRCEWHGKRLWDRDRVHFSLPLAEQGDRVLIGIFVEHLAT</sequence>
<reference evidence="1 2" key="1">
    <citation type="submission" date="2020-10" db="EMBL/GenBank/DDBJ databases">
        <title>Sequencing the genomes of 1000 actinobacteria strains.</title>
        <authorList>
            <person name="Klenk H.-P."/>
        </authorList>
    </citation>
    <scope>NUCLEOTIDE SEQUENCE [LARGE SCALE GENOMIC DNA]</scope>
    <source>
        <strain evidence="1 2">DSM 41803</strain>
    </source>
</reference>
<dbReference type="EMBL" id="JADBGF010000001">
    <property type="protein sequence ID" value="MBE1598625.1"/>
    <property type="molecule type" value="Genomic_DNA"/>
</dbReference>
<accession>A0A8I0TR53</accession>
<name>A0A8I0TR53_9ACTN</name>
<dbReference type="OrthoDB" id="4185975at2"/>